<comment type="caution">
    <text evidence="1">The sequence shown here is derived from an EMBL/GenBank/DDBJ whole genome shotgun (WGS) entry which is preliminary data.</text>
</comment>
<dbReference type="Proteomes" id="UP000683925">
    <property type="component" value="Unassembled WGS sequence"/>
</dbReference>
<sequence>MLQRKIIVPSRRKQQTESQPIDDFYFESSIETVDVDEITSLLAKRLKFENGEDISNESLKTKKCCFSDEKFINSKQGLEILSKQSQISLIPNEKHCAKYLNQLMSGEKRIIQVKNIAEYKQITTGEINYMEFYAYPDLTKPKKLKTKKRNTQITKKIHKF</sequence>
<proteinExistence type="predicted"/>
<protein>
    <submittedName>
        <fullName evidence="1">Uncharacterized protein</fullName>
    </submittedName>
</protein>
<dbReference type="EMBL" id="CAJJDP010000065">
    <property type="protein sequence ID" value="CAD8175760.1"/>
    <property type="molecule type" value="Genomic_DNA"/>
</dbReference>
<reference evidence="1" key="1">
    <citation type="submission" date="2021-01" db="EMBL/GenBank/DDBJ databases">
        <authorList>
            <consortium name="Genoscope - CEA"/>
            <person name="William W."/>
        </authorList>
    </citation>
    <scope>NUCLEOTIDE SEQUENCE</scope>
</reference>
<evidence type="ECO:0000313" key="1">
    <source>
        <dbReference type="EMBL" id="CAD8175760.1"/>
    </source>
</evidence>
<evidence type="ECO:0000313" key="2">
    <source>
        <dbReference type="Proteomes" id="UP000683925"/>
    </source>
</evidence>
<organism evidence="1 2">
    <name type="scientific">Paramecium octaurelia</name>
    <dbReference type="NCBI Taxonomy" id="43137"/>
    <lineage>
        <taxon>Eukaryota</taxon>
        <taxon>Sar</taxon>
        <taxon>Alveolata</taxon>
        <taxon>Ciliophora</taxon>
        <taxon>Intramacronucleata</taxon>
        <taxon>Oligohymenophorea</taxon>
        <taxon>Peniculida</taxon>
        <taxon>Parameciidae</taxon>
        <taxon>Paramecium</taxon>
    </lineage>
</organism>
<accession>A0A8S1VEY9</accession>
<gene>
    <name evidence="1" type="ORF">POCTA_138.1.T0660042</name>
</gene>
<name>A0A8S1VEY9_PAROT</name>
<dbReference type="OMA" id="YMEFYAY"/>
<dbReference type="OrthoDB" id="300028at2759"/>
<keyword evidence="2" id="KW-1185">Reference proteome</keyword>
<dbReference type="AlphaFoldDB" id="A0A8S1VEY9"/>